<protein>
    <submittedName>
        <fullName evidence="1">Uncharacterized protein</fullName>
    </submittedName>
</protein>
<name>A0ABD1LVM0_9FABA</name>
<reference evidence="1 2" key="1">
    <citation type="submission" date="2024-08" db="EMBL/GenBank/DDBJ databases">
        <title>Insights into the chromosomal genome structure of Flemingia macrophylla.</title>
        <authorList>
            <person name="Ding Y."/>
            <person name="Zhao Y."/>
            <person name="Bi W."/>
            <person name="Wu M."/>
            <person name="Zhao G."/>
            <person name="Gong Y."/>
            <person name="Li W."/>
            <person name="Zhang P."/>
        </authorList>
    </citation>
    <scope>NUCLEOTIDE SEQUENCE [LARGE SCALE GENOMIC DNA]</scope>
    <source>
        <strain evidence="1">DYQJB</strain>
        <tissue evidence="1">Leaf</tissue>
    </source>
</reference>
<organism evidence="1 2">
    <name type="scientific">Flemingia macrophylla</name>
    <dbReference type="NCBI Taxonomy" id="520843"/>
    <lineage>
        <taxon>Eukaryota</taxon>
        <taxon>Viridiplantae</taxon>
        <taxon>Streptophyta</taxon>
        <taxon>Embryophyta</taxon>
        <taxon>Tracheophyta</taxon>
        <taxon>Spermatophyta</taxon>
        <taxon>Magnoliopsida</taxon>
        <taxon>eudicotyledons</taxon>
        <taxon>Gunneridae</taxon>
        <taxon>Pentapetalae</taxon>
        <taxon>rosids</taxon>
        <taxon>fabids</taxon>
        <taxon>Fabales</taxon>
        <taxon>Fabaceae</taxon>
        <taxon>Papilionoideae</taxon>
        <taxon>50 kb inversion clade</taxon>
        <taxon>NPAAA clade</taxon>
        <taxon>indigoferoid/millettioid clade</taxon>
        <taxon>Phaseoleae</taxon>
        <taxon>Flemingia</taxon>
    </lineage>
</organism>
<dbReference type="AlphaFoldDB" id="A0ABD1LVM0"/>
<evidence type="ECO:0000313" key="2">
    <source>
        <dbReference type="Proteomes" id="UP001603857"/>
    </source>
</evidence>
<keyword evidence="2" id="KW-1185">Reference proteome</keyword>
<sequence length="52" mass="6209">MLRKVYKTNILGKLETCEFHHVNLWVFLGAKCNKVLNIFKLFQPHICKAYTR</sequence>
<dbReference type="Proteomes" id="UP001603857">
    <property type="component" value="Unassembled WGS sequence"/>
</dbReference>
<dbReference type="EMBL" id="JBGMDY010000007">
    <property type="protein sequence ID" value="KAL2327569.1"/>
    <property type="molecule type" value="Genomic_DNA"/>
</dbReference>
<accession>A0ABD1LVM0</accession>
<comment type="caution">
    <text evidence="1">The sequence shown here is derived from an EMBL/GenBank/DDBJ whole genome shotgun (WGS) entry which is preliminary data.</text>
</comment>
<gene>
    <name evidence="1" type="ORF">Fmac_020996</name>
</gene>
<evidence type="ECO:0000313" key="1">
    <source>
        <dbReference type="EMBL" id="KAL2327569.1"/>
    </source>
</evidence>
<proteinExistence type="predicted"/>